<reference evidence="3 4" key="1">
    <citation type="submission" date="2023-04" db="EMBL/GenBank/DDBJ databases">
        <title>Clostridium tannerae sp. nov., isolated from the fecal material of an alpaca.</title>
        <authorList>
            <person name="Miller S."/>
            <person name="Hendry M."/>
            <person name="King J."/>
            <person name="Sankaranarayanan K."/>
            <person name="Lawson P.A."/>
        </authorList>
    </citation>
    <scope>NUCLEOTIDE SEQUENCE [LARGE SCALE GENOMIC DNA]</scope>
    <source>
        <strain evidence="3 4">A1-XYC3</strain>
    </source>
</reference>
<dbReference type="NCBIfam" id="TIGR00524">
    <property type="entry name" value="eIF-2B_rel"/>
    <property type="match status" value="1"/>
</dbReference>
<feature type="site" description="Transition state stabilizer" evidence="2">
    <location>
        <position position="166"/>
    </location>
</feature>
<dbReference type="InterPro" id="IPR011559">
    <property type="entry name" value="Initiation_fac_2B_a/b/d"/>
</dbReference>
<dbReference type="RefSeq" id="WP_318798081.1">
    <property type="nucleotide sequence ID" value="NZ_JARUJP010000010.1"/>
</dbReference>
<dbReference type="SUPFAM" id="SSF100950">
    <property type="entry name" value="NagB/RpiA/CoA transferase-like"/>
    <property type="match status" value="1"/>
</dbReference>
<sequence length="361" mass="39891">MDKEKLITEYDTVALDDENNALVIIDQTKLPGKTEILKLTDIKDIWDAIYLLKVRGAPAIGVAAAIGVYLAAEKIDTSNYDNFYKQFSEAKSYLASSRPTAVNLFWALDRMDKVVKGNKDKSISEIKQLLHDEAVAIREEDIWVCKQIGEFGLTLVKPGDGILTHCNAGQLATVKYGTATAPMYLGHERGYNFKIFADETRPLLQGARLTAYELSESGLDVTLICDNMSATVMKNGWVNAIFVGCDRVAANGDAANKIGTSVVATVAKRYNIPFYVCAPTSTIDMNTKTGADIKIEERPAEEVTEMWYKEPMAPKGVKVFNPAFDVTDNDLISGIVTEYGIATPPYAETLKEIFEKKKNQR</sequence>
<feature type="binding site" evidence="2">
    <location>
        <begin position="256"/>
        <end position="257"/>
    </location>
    <ligand>
        <name>substrate</name>
    </ligand>
</feature>
<dbReference type="GO" id="GO:0046523">
    <property type="term" value="F:S-methyl-5-thioribose-1-phosphate isomerase activity"/>
    <property type="evidence" value="ECO:0007669"/>
    <property type="project" value="UniProtKB-EC"/>
</dbReference>
<keyword evidence="4" id="KW-1185">Reference proteome</keyword>
<dbReference type="EC" id="5.3.1.23" evidence="2"/>
<feature type="active site" description="Proton donor" evidence="2">
    <location>
        <position position="246"/>
    </location>
</feature>
<dbReference type="Proteomes" id="UP001281656">
    <property type="component" value="Unassembled WGS sequence"/>
</dbReference>
<comment type="similarity">
    <text evidence="2">Belongs to the EIF-2B alpha/beta/delta subunits family. MtnA subfamily.</text>
</comment>
<comment type="caution">
    <text evidence="3">The sequence shown here is derived from an EMBL/GenBank/DDBJ whole genome shotgun (WGS) entry which is preliminary data.</text>
</comment>
<name>A0ABU4JTN6_9CLOT</name>
<dbReference type="Pfam" id="PF01008">
    <property type="entry name" value="IF-2B"/>
    <property type="match status" value="1"/>
</dbReference>
<comment type="pathway">
    <text evidence="2">Amino-acid biosynthesis; L-methionine biosynthesis via salvage pathway; L-methionine from S-methyl-5-thio-alpha-D-ribose 1-phosphate: step 1/6.</text>
</comment>
<dbReference type="InterPro" id="IPR005251">
    <property type="entry name" value="IF-M1Pi"/>
</dbReference>
<comment type="function">
    <text evidence="2">Catalyzes the interconversion of methylthioribose-1-phosphate (MTR-1-P) into methylthioribulose-1-phosphate (MTRu-1-P).</text>
</comment>
<keyword evidence="1 2" id="KW-0413">Isomerase</keyword>
<dbReference type="InterPro" id="IPR027363">
    <property type="entry name" value="M1Pi_N"/>
</dbReference>
<dbReference type="PANTHER" id="PTHR43475">
    <property type="entry name" value="METHYLTHIORIBOSE-1-PHOSPHATE ISOMERASE"/>
    <property type="match status" value="1"/>
</dbReference>
<proteinExistence type="inferred from homology"/>
<dbReference type="NCBIfam" id="NF004326">
    <property type="entry name" value="PRK05720.1"/>
    <property type="match status" value="1"/>
</dbReference>
<dbReference type="EMBL" id="JARUJP010000010">
    <property type="protein sequence ID" value="MDW8801510.1"/>
    <property type="molecule type" value="Genomic_DNA"/>
</dbReference>
<dbReference type="Gene3D" id="3.40.50.10470">
    <property type="entry name" value="Translation initiation factor eif-2b, domain 2"/>
    <property type="match status" value="1"/>
</dbReference>
<feature type="binding site" evidence="2">
    <location>
        <position position="205"/>
    </location>
    <ligand>
        <name>substrate</name>
    </ligand>
</feature>
<keyword evidence="2" id="KW-0028">Amino-acid biosynthesis</keyword>
<evidence type="ECO:0000313" key="3">
    <source>
        <dbReference type="EMBL" id="MDW8801510.1"/>
    </source>
</evidence>
<accession>A0ABU4JTN6</accession>
<feature type="binding site" evidence="2">
    <location>
        <position position="98"/>
    </location>
    <ligand>
        <name>substrate</name>
    </ligand>
</feature>
<dbReference type="Gene3D" id="1.20.120.420">
    <property type="entry name" value="translation initiation factor eif-2b, domain 1"/>
    <property type="match status" value="1"/>
</dbReference>
<dbReference type="PANTHER" id="PTHR43475:SF1">
    <property type="entry name" value="METHYLTHIORIBOSE-1-PHOSPHATE ISOMERASE"/>
    <property type="match status" value="1"/>
</dbReference>
<dbReference type="NCBIfam" id="TIGR00512">
    <property type="entry name" value="salvage_mtnA"/>
    <property type="match status" value="1"/>
</dbReference>
<gene>
    <name evidence="2 3" type="primary">mtnA</name>
    <name evidence="3" type="ORF">P8V03_10135</name>
</gene>
<protein>
    <recommendedName>
        <fullName evidence="2">Methylthioribose-1-phosphate isomerase</fullName>
        <shortName evidence="2">M1Pi</shortName>
        <shortName evidence="2">MTR-1-P isomerase</shortName>
        <ecNumber evidence="2">5.3.1.23</ecNumber>
    </recommendedName>
    <alternativeName>
        <fullName evidence="2">S-methyl-5-thioribose-1-phosphate isomerase</fullName>
    </alternativeName>
</protein>
<comment type="catalytic activity">
    <reaction evidence="2">
        <text>5-(methylsulfanyl)-alpha-D-ribose 1-phosphate = 5-(methylsulfanyl)-D-ribulose 1-phosphate</text>
        <dbReference type="Rhea" id="RHEA:19989"/>
        <dbReference type="ChEBI" id="CHEBI:58533"/>
        <dbReference type="ChEBI" id="CHEBI:58548"/>
        <dbReference type="EC" id="5.3.1.23"/>
    </reaction>
</comment>
<organism evidence="3 4">
    <name type="scientific">Clostridium tanneri</name>
    <dbReference type="NCBI Taxonomy" id="3037988"/>
    <lineage>
        <taxon>Bacteria</taxon>
        <taxon>Bacillati</taxon>
        <taxon>Bacillota</taxon>
        <taxon>Clostridia</taxon>
        <taxon>Eubacteriales</taxon>
        <taxon>Clostridiaceae</taxon>
        <taxon>Clostridium</taxon>
    </lineage>
</organism>
<evidence type="ECO:0000256" key="2">
    <source>
        <dbReference type="HAMAP-Rule" id="MF_01678"/>
    </source>
</evidence>
<evidence type="ECO:0000256" key="1">
    <source>
        <dbReference type="ARBA" id="ARBA00023235"/>
    </source>
</evidence>
<dbReference type="InterPro" id="IPR037171">
    <property type="entry name" value="NagB/RpiA_transferase-like"/>
</dbReference>
<evidence type="ECO:0000313" key="4">
    <source>
        <dbReference type="Proteomes" id="UP001281656"/>
    </source>
</evidence>
<dbReference type="InterPro" id="IPR000649">
    <property type="entry name" value="IF-2B-related"/>
</dbReference>
<dbReference type="HAMAP" id="MF_01678">
    <property type="entry name" value="Salvage_MtnA"/>
    <property type="match status" value="1"/>
</dbReference>
<keyword evidence="2" id="KW-0486">Methionine biosynthesis</keyword>
<feature type="binding site" evidence="2">
    <location>
        <begin position="55"/>
        <end position="57"/>
    </location>
    <ligand>
        <name>substrate</name>
    </ligand>
</feature>
<dbReference type="InterPro" id="IPR042529">
    <property type="entry name" value="IF_2B-like_C"/>
</dbReference>